<sequence>MPFAIASDGIRIHYEVTGITKRAPVLLVQGLGGEKNSWNLQRAALALRHRTVAFDNRGAGKSDKPDGTYDLEQMADDAIAVLDAAGIESAHVVGLSMGGAISQIIALKHPNRVRSLTLVATACRNHQWRADLLQSWADMASHDGMGSVGKEAARWMIGPRSFRRILPALGSIGPLQLFNPANAFVSQVQAILTTDDRSLNAELGNIECPTMVVVGNQDILTPRGDAEEIASLIPTAELVIISGGAHGLHIEHATTFNRILLEFLGRAEKVFVPHGHAAAVAV</sequence>
<organism evidence="2">
    <name type="scientific">freshwater metagenome</name>
    <dbReference type="NCBI Taxonomy" id="449393"/>
    <lineage>
        <taxon>unclassified sequences</taxon>
        <taxon>metagenomes</taxon>
        <taxon>ecological metagenomes</taxon>
    </lineage>
</organism>
<dbReference type="InterPro" id="IPR000073">
    <property type="entry name" value="AB_hydrolase_1"/>
</dbReference>
<evidence type="ECO:0000313" key="5">
    <source>
        <dbReference type="EMBL" id="CAB5055780.1"/>
    </source>
</evidence>
<proteinExistence type="predicted"/>
<name>A0A6J6AGJ3_9ZZZZ</name>
<evidence type="ECO:0000313" key="4">
    <source>
        <dbReference type="EMBL" id="CAB4756441.1"/>
    </source>
</evidence>
<dbReference type="EMBL" id="CAEZXA010000033">
    <property type="protein sequence ID" value="CAB4671540.1"/>
    <property type="molecule type" value="Genomic_DNA"/>
</dbReference>
<evidence type="ECO:0000313" key="3">
    <source>
        <dbReference type="EMBL" id="CAB4671540.1"/>
    </source>
</evidence>
<dbReference type="EMBL" id="CAFBQH010000107">
    <property type="protein sequence ID" value="CAB5055780.1"/>
    <property type="molecule type" value="Genomic_DNA"/>
</dbReference>
<protein>
    <submittedName>
        <fullName evidence="2">Unannotated protein</fullName>
    </submittedName>
</protein>
<dbReference type="EMBL" id="CAETWZ010000077">
    <property type="protein sequence ID" value="CAB4368056.1"/>
    <property type="molecule type" value="Genomic_DNA"/>
</dbReference>
<accession>A0A6J6AGJ3</accession>
<dbReference type="PANTHER" id="PTHR43433">
    <property type="entry name" value="HYDROLASE, ALPHA/BETA FOLD FAMILY PROTEIN"/>
    <property type="match status" value="1"/>
</dbReference>
<reference evidence="2" key="1">
    <citation type="submission" date="2020-05" db="EMBL/GenBank/DDBJ databases">
        <authorList>
            <person name="Chiriac C."/>
            <person name="Salcher M."/>
            <person name="Ghai R."/>
            <person name="Kavagutti S V."/>
        </authorList>
    </citation>
    <scope>NUCLEOTIDE SEQUENCE</scope>
</reference>
<dbReference type="GO" id="GO:0046503">
    <property type="term" value="P:glycerolipid catabolic process"/>
    <property type="evidence" value="ECO:0007669"/>
    <property type="project" value="TreeGrafter"/>
</dbReference>
<dbReference type="PRINTS" id="PR00111">
    <property type="entry name" value="ABHYDROLASE"/>
</dbReference>
<gene>
    <name evidence="3" type="ORF">UFOPK2334_00552</name>
    <name evidence="4" type="ORF">UFOPK2870_00360</name>
    <name evidence="2" type="ORF">UFOPK4179_00850</name>
    <name evidence="5" type="ORF">UFOPK4293_01412</name>
</gene>
<feature type="domain" description="AB hydrolase-1" evidence="1">
    <location>
        <begin position="187"/>
        <end position="253"/>
    </location>
</feature>
<dbReference type="EMBL" id="CAEZZL010000015">
    <property type="protein sequence ID" value="CAB4756441.1"/>
    <property type="molecule type" value="Genomic_DNA"/>
</dbReference>
<evidence type="ECO:0000259" key="1">
    <source>
        <dbReference type="Pfam" id="PF00561"/>
    </source>
</evidence>
<dbReference type="Gene3D" id="3.40.50.1820">
    <property type="entry name" value="alpha/beta hydrolase"/>
    <property type="match status" value="1"/>
</dbReference>
<dbReference type="Pfam" id="PF00561">
    <property type="entry name" value="Abhydrolase_1"/>
    <property type="match status" value="2"/>
</dbReference>
<dbReference type="InterPro" id="IPR050471">
    <property type="entry name" value="AB_hydrolase"/>
</dbReference>
<dbReference type="SUPFAM" id="SSF53474">
    <property type="entry name" value="alpha/beta-Hydrolases"/>
    <property type="match status" value="1"/>
</dbReference>
<dbReference type="PANTHER" id="PTHR43433:SF5">
    <property type="entry name" value="AB HYDROLASE-1 DOMAIN-CONTAINING PROTEIN"/>
    <property type="match status" value="1"/>
</dbReference>
<dbReference type="AlphaFoldDB" id="A0A6J6AGJ3"/>
<dbReference type="InterPro" id="IPR029058">
    <property type="entry name" value="AB_hydrolase_fold"/>
</dbReference>
<feature type="domain" description="AB hydrolase-1" evidence="1">
    <location>
        <begin position="24"/>
        <end position="136"/>
    </location>
</feature>
<dbReference type="GO" id="GO:0004806">
    <property type="term" value="F:triacylglycerol lipase activity"/>
    <property type="evidence" value="ECO:0007669"/>
    <property type="project" value="TreeGrafter"/>
</dbReference>
<evidence type="ECO:0000313" key="2">
    <source>
        <dbReference type="EMBL" id="CAB4368056.1"/>
    </source>
</evidence>